<dbReference type="Gene3D" id="3.30.565.10">
    <property type="entry name" value="Histidine kinase-like ATPase, C-terminal domain"/>
    <property type="match status" value="1"/>
</dbReference>
<gene>
    <name evidence="6" type="ORF">FAK_15760</name>
</gene>
<dbReference type="SMART" id="SM00388">
    <property type="entry name" value="HisKA"/>
    <property type="match status" value="1"/>
</dbReference>
<dbReference type="SUPFAM" id="SSF55785">
    <property type="entry name" value="PYP-like sensor domain (PAS domain)"/>
    <property type="match status" value="1"/>
</dbReference>
<name>A0AAU9EEX7_9BACT</name>
<keyword evidence="6" id="KW-0808">Transferase</keyword>
<dbReference type="InterPro" id="IPR036890">
    <property type="entry name" value="HATPase_C_sf"/>
</dbReference>
<keyword evidence="7" id="KW-1185">Reference proteome</keyword>
<evidence type="ECO:0000256" key="2">
    <source>
        <dbReference type="ARBA" id="ARBA00012438"/>
    </source>
</evidence>
<dbReference type="Gene3D" id="1.10.287.130">
    <property type="match status" value="1"/>
</dbReference>
<dbReference type="SUPFAM" id="SSF55874">
    <property type="entry name" value="ATPase domain of HSP90 chaperone/DNA topoisomerase II/histidine kinase"/>
    <property type="match status" value="1"/>
</dbReference>
<dbReference type="InterPro" id="IPR003594">
    <property type="entry name" value="HATPase_dom"/>
</dbReference>
<comment type="catalytic activity">
    <reaction evidence="1">
        <text>ATP + protein L-histidine = ADP + protein N-phospho-L-histidine.</text>
        <dbReference type="EC" id="2.7.13.3"/>
    </reaction>
</comment>
<evidence type="ECO:0000259" key="4">
    <source>
        <dbReference type="PROSITE" id="PS50109"/>
    </source>
</evidence>
<dbReference type="EMBL" id="AP028679">
    <property type="protein sequence ID" value="BEQ14510.1"/>
    <property type="molecule type" value="Genomic_DNA"/>
</dbReference>
<dbReference type="Gene3D" id="3.40.50.720">
    <property type="entry name" value="NAD(P)-binding Rossmann-like Domain"/>
    <property type="match status" value="1"/>
</dbReference>
<dbReference type="AlphaFoldDB" id="A0AAU9EEX7"/>
<dbReference type="InterPro" id="IPR036097">
    <property type="entry name" value="HisK_dim/P_sf"/>
</dbReference>
<evidence type="ECO:0000313" key="6">
    <source>
        <dbReference type="EMBL" id="BEQ14510.1"/>
    </source>
</evidence>
<dbReference type="InterPro" id="IPR003661">
    <property type="entry name" value="HisK_dim/P_dom"/>
</dbReference>
<proteinExistence type="predicted"/>
<dbReference type="CDD" id="cd00130">
    <property type="entry name" value="PAS"/>
    <property type="match status" value="1"/>
</dbReference>
<dbReference type="Pfam" id="PF02518">
    <property type="entry name" value="HATPase_c"/>
    <property type="match status" value="1"/>
</dbReference>
<accession>A0AAU9EEX7</accession>
<dbReference type="Pfam" id="PF08448">
    <property type="entry name" value="PAS_4"/>
    <property type="match status" value="1"/>
</dbReference>
<dbReference type="InterPro" id="IPR004358">
    <property type="entry name" value="Sig_transdc_His_kin-like_C"/>
</dbReference>
<dbReference type="InterPro" id="IPR000014">
    <property type="entry name" value="PAS"/>
</dbReference>
<dbReference type="PANTHER" id="PTHR43065">
    <property type="entry name" value="SENSOR HISTIDINE KINASE"/>
    <property type="match status" value="1"/>
</dbReference>
<evidence type="ECO:0000256" key="3">
    <source>
        <dbReference type="ARBA" id="ARBA00022553"/>
    </source>
</evidence>
<dbReference type="NCBIfam" id="TIGR00229">
    <property type="entry name" value="sensory_box"/>
    <property type="match status" value="1"/>
</dbReference>
<protein>
    <recommendedName>
        <fullName evidence="2">histidine kinase</fullName>
        <ecNumber evidence="2">2.7.13.3</ecNumber>
    </recommendedName>
</protein>
<dbReference type="PRINTS" id="PR00344">
    <property type="entry name" value="BCTRLSENSOR"/>
</dbReference>
<organism evidence="6 7">
    <name type="scientific">Desulfoferula mesophila</name>
    <dbReference type="NCBI Taxonomy" id="3058419"/>
    <lineage>
        <taxon>Bacteria</taxon>
        <taxon>Pseudomonadati</taxon>
        <taxon>Thermodesulfobacteriota</taxon>
        <taxon>Desulfarculia</taxon>
        <taxon>Desulfarculales</taxon>
        <taxon>Desulfarculaceae</taxon>
        <taxon>Desulfoferula</taxon>
    </lineage>
</organism>
<feature type="domain" description="Histidine kinase" evidence="4">
    <location>
        <begin position="287"/>
        <end position="505"/>
    </location>
</feature>
<keyword evidence="3" id="KW-0597">Phosphoprotein</keyword>
<evidence type="ECO:0000313" key="7">
    <source>
        <dbReference type="Proteomes" id="UP001366166"/>
    </source>
</evidence>
<dbReference type="Gene3D" id="3.30.450.20">
    <property type="entry name" value="PAS domain"/>
    <property type="match status" value="1"/>
</dbReference>
<dbReference type="PROSITE" id="PS50113">
    <property type="entry name" value="PAC"/>
    <property type="match status" value="1"/>
</dbReference>
<dbReference type="RefSeq" id="WP_338606214.1">
    <property type="nucleotide sequence ID" value="NZ_AP028679.1"/>
</dbReference>
<dbReference type="InterPro" id="IPR000700">
    <property type="entry name" value="PAS-assoc_C"/>
</dbReference>
<dbReference type="Proteomes" id="UP001366166">
    <property type="component" value="Chromosome"/>
</dbReference>
<evidence type="ECO:0000256" key="1">
    <source>
        <dbReference type="ARBA" id="ARBA00000085"/>
    </source>
</evidence>
<evidence type="ECO:0000259" key="5">
    <source>
        <dbReference type="PROSITE" id="PS50113"/>
    </source>
</evidence>
<dbReference type="EC" id="2.7.13.3" evidence="2"/>
<dbReference type="SUPFAM" id="SSF51735">
    <property type="entry name" value="NAD(P)-binding Rossmann-fold domains"/>
    <property type="match status" value="1"/>
</dbReference>
<keyword evidence="6" id="KW-0418">Kinase</keyword>
<dbReference type="Pfam" id="PF00512">
    <property type="entry name" value="HisKA"/>
    <property type="match status" value="1"/>
</dbReference>
<dbReference type="CDD" id="cd00082">
    <property type="entry name" value="HisKA"/>
    <property type="match status" value="1"/>
</dbReference>
<dbReference type="SMART" id="SM00091">
    <property type="entry name" value="PAS"/>
    <property type="match status" value="1"/>
</dbReference>
<dbReference type="InterPro" id="IPR035965">
    <property type="entry name" value="PAS-like_dom_sf"/>
</dbReference>
<dbReference type="SMART" id="SM00387">
    <property type="entry name" value="HATPase_c"/>
    <property type="match status" value="1"/>
</dbReference>
<dbReference type="InterPro" id="IPR005467">
    <property type="entry name" value="His_kinase_dom"/>
</dbReference>
<sequence>MPTGLIKEQEMLRMAVIGGGKRCRSMLEMLESKTFKYLRADIVGVADLNPEAEGVCRAREKGIFTTTDCAQLFNLEHLDLVIELTDDQELLSNLEASKPESVGVIGHTASRLFHDLIFLYQQLSQTEDAASIARSFNEALVDSTNQGVMVLGGDYRIVHANQVALTNAGLSREDALGRYCFQVSHQAITPCDSPETPCPMRQTLATGKSAHAIHEHVQQDGATHYCDVSTYPLMNRKGEVVQVLELFRDITDELSLRMEKRTEAIKADLARMVQEDKLVALGKLVASVAHEINNPIAAIYNFVKLMRKGMGEGRLKAQELRDYQGYLDLCAQEAQRCSKIVASLLSFARQNSPAPRAVDLRELLDTTVILTGHRMDLSGVECTLEVPANELEVWGDSSQLQQVFTNLIFNAMEAMPQGGKLRISGGLLEEEAKVWLEFSDTGEGIAPENLSRIFEPFFSTKGDGHGVGLGLSMVYGIVREHRGEVSVDSRPGGGTTFRLVLPKAGQGESLGEDD</sequence>
<feature type="domain" description="PAC" evidence="5">
    <location>
        <begin position="210"/>
        <end position="262"/>
    </location>
</feature>
<dbReference type="InterPro" id="IPR036291">
    <property type="entry name" value="NAD(P)-bd_dom_sf"/>
</dbReference>
<dbReference type="GO" id="GO:0000155">
    <property type="term" value="F:phosphorelay sensor kinase activity"/>
    <property type="evidence" value="ECO:0007669"/>
    <property type="project" value="InterPro"/>
</dbReference>
<reference evidence="7" key="1">
    <citation type="journal article" date="2023" name="Arch. Microbiol.">
        <title>Desulfoferula mesophilus gen. nov. sp. nov., a mesophilic sulfate-reducing bacterium isolated from a brackish lake sediment.</title>
        <authorList>
            <person name="Watanabe T."/>
            <person name="Yabe T."/>
            <person name="Tsuji J.M."/>
            <person name="Fukui M."/>
        </authorList>
    </citation>
    <scope>NUCLEOTIDE SEQUENCE [LARGE SCALE GENOMIC DNA]</scope>
    <source>
        <strain evidence="7">12FAK</strain>
    </source>
</reference>
<dbReference type="InterPro" id="IPR013656">
    <property type="entry name" value="PAS_4"/>
</dbReference>
<dbReference type="PANTHER" id="PTHR43065:SF42">
    <property type="entry name" value="TWO-COMPONENT SENSOR PPRA"/>
    <property type="match status" value="1"/>
</dbReference>
<dbReference type="KEGG" id="dmp:FAK_15760"/>
<dbReference type="PROSITE" id="PS50109">
    <property type="entry name" value="HIS_KIN"/>
    <property type="match status" value="1"/>
</dbReference>
<dbReference type="SUPFAM" id="SSF47384">
    <property type="entry name" value="Homodimeric domain of signal transducing histidine kinase"/>
    <property type="match status" value="1"/>
</dbReference>